<proteinExistence type="predicted"/>
<gene>
    <name evidence="3" type="ORF">SBRY_20619</name>
</gene>
<feature type="compositionally biased region" description="Basic and acidic residues" evidence="1">
    <location>
        <begin position="56"/>
        <end position="69"/>
    </location>
</feature>
<accession>A0A9W4E9Z3</accession>
<evidence type="ECO:0000256" key="1">
    <source>
        <dbReference type="SAM" id="MobiDB-lite"/>
    </source>
</evidence>
<evidence type="ECO:0000256" key="2">
    <source>
        <dbReference type="SAM" id="Phobius"/>
    </source>
</evidence>
<evidence type="ECO:0000313" key="4">
    <source>
        <dbReference type="Proteomes" id="UP001153328"/>
    </source>
</evidence>
<keyword evidence="2" id="KW-0812">Transmembrane</keyword>
<evidence type="ECO:0000313" key="3">
    <source>
        <dbReference type="EMBL" id="CAG7629990.1"/>
    </source>
</evidence>
<sequence>MGDWARSSPSPWVIATCCGVAAFPLLGLGAQLPAPLKTLTLLRRGRRLKAPALRAEGNRQGRGERREQPPRTVVW</sequence>
<dbReference type="EMBL" id="CAJVAX010000012">
    <property type="protein sequence ID" value="CAG7629990.1"/>
    <property type="molecule type" value="Genomic_DNA"/>
</dbReference>
<dbReference type="AlphaFoldDB" id="A0A9W4E9Z3"/>
<keyword evidence="4" id="KW-1185">Reference proteome</keyword>
<reference evidence="3" key="1">
    <citation type="submission" date="2021-06" db="EMBL/GenBank/DDBJ databases">
        <authorList>
            <person name="Arsene-Ploetze F."/>
        </authorList>
    </citation>
    <scope>NUCLEOTIDE SEQUENCE</scope>
    <source>
        <strain evidence="3">SBRY1</strain>
    </source>
</reference>
<keyword evidence="2" id="KW-1133">Transmembrane helix</keyword>
<protein>
    <submittedName>
        <fullName evidence="3">Uncharacterized protein</fullName>
    </submittedName>
</protein>
<organism evidence="3 4">
    <name type="scientific">Actinacidiphila bryophytorum</name>
    <dbReference type="NCBI Taxonomy" id="1436133"/>
    <lineage>
        <taxon>Bacteria</taxon>
        <taxon>Bacillati</taxon>
        <taxon>Actinomycetota</taxon>
        <taxon>Actinomycetes</taxon>
        <taxon>Kitasatosporales</taxon>
        <taxon>Streptomycetaceae</taxon>
        <taxon>Actinacidiphila</taxon>
    </lineage>
</organism>
<keyword evidence="2" id="KW-0472">Membrane</keyword>
<name>A0A9W4E9Z3_9ACTN</name>
<dbReference type="Proteomes" id="UP001153328">
    <property type="component" value="Unassembled WGS sequence"/>
</dbReference>
<comment type="caution">
    <text evidence="3">The sequence shown here is derived from an EMBL/GenBank/DDBJ whole genome shotgun (WGS) entry which is preliminary data.</text>
</comment>
<feature type="transmembrane region" description="Helical" evidence="2">
    <location>
        <begin position="12"/>
        <end position="34"/>
    </location>
</feature>
<feature type="region of interest" description="Disordered" evidence="1">
    <location>
        <begin position="52"/>
        <end position="75"/>
    </location>
</feature>